<accession>A0ABX1JFL0</accession>
<keyword evidence="2" id="KW-0812">Transmembrane</keyword>
<feature type="compositionally biased region" description="Low complexity" evidence="1">
    <location>
        <begin position="261"/>
        <end position="296"/>
    </location>
</feature>
<evidence type="ECO:0000313" key="4">
    <source>
        <dbReference type="EMBL" id="NKQ58403.1"/>
    </source>
</evidence>
<keyword evidence="5" id="KW-1185">Reference proteome</keyword>
<dbReference type="InterPro" id="IPR043725">
    <property type="entry name" value="DUF5667"/>
</dbReference>
<feature type="domain" description="DUF5667" evidence="3">
    <location>
        <begin position="82"/>
        <end position="187"/>
    </location>
</feature>
<name>A0ABX1JFL0_9PSEU</name>
<evidence type="ECO:0000256" key="1">
    <source>
        <dbReference type="SAM" id="MobiDB-lite"/>
    </source>
</evidence>
<feature type="transmembrane region" description="Helical" evidence="2">
    <location>
        <begin position="56"/>
        <end position="78"/>
    </location>
</feature>
<proteinExistence type="predicted"/>
<gene>
    <name evidence="4" type="ORF">HFP15_36680</name>
</gene>
<organism evidence="4 5">
    <name type="scientific">Amycolatopsis acididurans</name>
    <dbReference type="NCBI Taxonomy" id="2724524"/>
    <lineage>
        <taxon>Bacteria</taxon>
        <taxon>Bacillati</taxon>
        <taxon>Actinomycetota</taxon>
        <taxon>Actinomycetes</taxon>
        <taxon>Pseudonocardiales</taxon>
        <taxon>Pseudonocardiaceae</taxon>
        <taxon>Amycolatopsis</taxon>
    </lineage>
</organism>
<keyword evidence="2" id="KW-1133">Transmembrane helix</keyword>
<dbReference type="RefSeq" id="WP_168522192.1">
    <property type="nucleotide sequence ID" value="NZ_JAAXLS010000055.1"/>
</dbReference>
<evidence type="ECO:0000256" key="2">
    <source>
        <dbReference type="SAM" id="Phobius"/>
    </source>
</evidence>
<dbReference type="EMBL" id="JAAXLS010000055">
    <property type="protein sequence ID" value="NKQ58403.1"/>
    <property type="molecule type" value="Genomic_DNA"/>
</dbReference>
<sequence>MNVPGWSARDLEVISRLRQLGGTVTPEAEARERIRKQVLQRLAEEERRAPSKRRRVLAEVLAAAVALVIALGGLGLVLSKNSLPGDVLYGVKRAGESAQLGLTFGDSAKAEKHLLFASHRLDELEALHDAQAAHYSDTLADFQHEATLGTAQFTQLAVQGGGGHLTQLESWASEQQAKLTQVRSSLPGGSMDSYYAASGLLDRISTRAQRLTTRLNCAQITTGVPDELGAVPDTSECRPPGQDAITASQPPLPLPPPPVSQPAAPATTTTAPPSTTPSQSQPSGSVPPSSGMSTPPVFNPPVPAPTSPRTSGTTTSAPPPSLSIPPLFPGLPGVGIG</sequence>
<keyword evidence="2" id="KW-0472">Membrane</keyword>
<feature type="compositionally biased region" description="Pro residues" evidence="1">
    <location>
        <begin position="317"/>
        <end position="329"/>
    </location>
</feature>
<feature type="region of interest" description="Disordered" evidence="1">
    <location>
        <begin position="225"/>
        <end position="337"/>
    </location>
</feature>
<evidence type="ECO:0000259" key="3">
    <source>
        <dbReference type="Pfam" id="PF18915"/>
    </source>
</evidence>
<comment type="caution">
    <text evidence="4">The sequence shown here is derived from an EMBL/GenBank/DDBJ whole genome shotgun (WGS) entry which is preliminary data.</text>
</comment>
<dbReference type="Pfam" id="PF18915">
    <property type="entry name" value="DUF5667"/>
    <property type="match status" value="1"/>
</dbReference>
<feature type="compositionally biased region" description="Pro residues" evidence="1">
    <location>
        <begin position="297"/>
        <end position="306"/>
    </location>
</feature>
<dbReference type="Proteomes" id="UP000715441">
    <property type="component" value="Unassembled WGS sequence"/>
</dbReference>
<feature type="compositionally biased region" description="Low complexity" evidence="1">
    <location>
        <begin position="307"/>
        <end position="316"/>
    </location>
</feature>
<protein>
    <recommendedName>
        <fullName evidence="3">DUF5667 domain-containing protein</fullName>
    </recommendedName>
</protein>
<feature type="compositionally biased region" description="Pro residues" evidence="1">
    <location>
        <begin position="250"/>
        <end position="260"/>
    </location>
</feature>
<reference evidence="4 5" key="1">
    <citation type="submission" date="2020-04" db="EMBL/GenBank/DDBJ databases">
        <title>Novel species.</title>
        <authorList>
            <person name="Teo W.F.A."/>
            <person name="Lipun K."/>
            <person name="Srisuk N."/>
            <person name="Duangmal K."/>
        </authorList>
    </citation>
    <scope>NUCLEOTIDE SEQUENCE [LARGE SCALE GENOMIC DNA]</scope>
    <source>
        <strain evidence="4 5">K13G38</strain>
    </source>
</reference>
<evidence type="ECO:0000313" key="5">
    <source>
        <dbReference type="Proteomes" id="UP000715441"/>
    </source>
</evidence>